<dbReference type="RefSeq" id="WP_130511698.1">
    <property type="nucleotide sequence ID" value="NZ_SHKY01000001.1"/>
</dbReference>
<dbReference type="Proteomes" id="UP000292564">
    <property type="component" value="Unassembled WGS sequence"/>
</dbReference>
<evidence type="ECO:0000313" key="3">
    <source>
        <dbReference type="EMBL" id="RZU53184.1"/>
    </source>
</evidence>
<feature type="transmembrane region" description="Helical" evidence="2">
    <location>
        <begin position="96"/>
        <end position="121"/>
    </location>
</feature>
<organism evidence="3 4">
    <name type="scientific">Krasilnikovia cinnamomea</name>
    <dbReference type="NCBI Taxonomy" id="349313"/>
    <lineage>
        <taxon>Bacteria</taxon>
        <taxon>Bacillati</taxon>
        <taxon>Actinomycetota</taxon>
        <taxon>Actinomycetes</taxon>
        <taxon>Micromonosporales</taxon>
        <taxon>Micromonosporaceae</taxon>
        <taxon>Krasilnikovia</taxon>
    </lineage>
</organism>
<feature type="transmembrane region" description="Helical" evidence="2">
    <location>
        <begin position="156"/>
        <end position="177"/>
    </location>
</feature>
<feature type="compositionally biased region" description="Basic and acidic residues" evidence="1">
    <location>
        <begin position="201"/>
        <end position="210"/>
    </location>
</feature>
<evidence type="ECO:0000313" key="4">
    <source>
        <dbReference type="Proteomes" id="UP000292564"/>
    </source>
</evidence>
<feature type="transmembrane region" description="Helical" evidence="2">
    <location>
        <begin position="40"/>
        <end position="59"/>
    </location>
</feature>
<feature type="region of interest" description="Disordered" evidence="1">
    <location>
        <begin position="180"/>
        <end position="268"/>
    </location>
</feature>
<feature type="compositionally biased region" description="Low complexity" evidence="1">
    <location>
        <begin position="227"/>
        <end position="246"/>
    </location>
</feature>
<feature type="compositionally biased region" description="Basic and acidic residues" evidence="1">
    <location>
        <begin position="250"/>
        <end position="268"/>
    </location>
</feature>
<proteinExistence type="predicted"/>
<keyword evidence="2" id="KW-0472">Membrane</keyword>
<feature type="transmembrane region" description="Helical" evidence="2">
    <location>
        <begin position="65"/>
        <end position="84"/>
    </location>
</feature>
<comment type="caution">
    <text evidence="3">The sequence shown here is derived from an EMBL/GenBank/DDBJ whole genome shotgun (WGS) entry which is preliminary data.</text>
</comment>
<protein>
    <submittedName>
        <fullName evidence="3">Uncharacterized protein</fullName>
    </submittedName>
</protein>
<reference evidence="3 4" key="1">
    <citation type="submission" date="2019-02" db="EMBL/GenBank/DDBJ databases">
        <title>Sequencing the genomes of 1000 actinobacteria strains.</title>
        <authorList>
            <person name="Klenk H.-P."/>
        </authorList>
    </citation>
    <scope>NUCLEOTIDE SEQUENCE [LARGE SCALE GENOMIC DNA]</scope>
    <source>
        <strain evidence="3 4">DSM 45162</strain>
    </source>
</reference>
<name>A0A4Q7ZQW6_9ACTN</name>
<dbReference type="OrthoDB" id="7874428at2"/>
<keyword evidence="2" id="KW-1133">Transmembrane helix</keyword>
<evidence type="ECO:0000256" key="1">
    <source>
        <dbReference type="SAM" id="MobiDB-lite"/>
    </source>
</evidence>
<feature type="region of interest" description="Disordered" evidence="1">
    <location>
        <begin position="1"/>
        <end position="28"/>
    </location>
</feature>
<dbReference type="AlphaFoldDB" id="A0A4Q7ZQW6"/>
<keyword evidence="4" id="KW-1185">Reference proteome</keyword>
<sequence>MTTSPLLRADAPSGQMGPPHEHSAGPAPTRPALLGSYTGYVGYFVGAGLISGAVVHYPLDPARYGAIGAAGVAVFLTATVLNEFILPRSRPGAITLLRVVGASLLLSLGIGMVSGGLQHFADVPTRSAVLVPAGLLLSFTAYVLRHATQRWKAIVGPIGLTVLTVSVLTFTGLSYLAKHSTPTGHSHGAEHGGPAGPEEASDGHHTEGGVEHAQPPATSGSQPPAPTGAQASAAPAPTRSSRQAPSTHKAGSDHHADDDHHHADDDHH</sequence>
<dbReference type="EMBL" id="SHKY01000001">
    <property type="protein sequence ID" value="RZU53184.1"/>
    <property type="molecule type" value="Genomic_DNA"/>
</dbReference>
<feature type="transmembrane region" description="Helical" evidence="2">
    <location>
        <begin position="127"/>
        <end position="144"/>
    </location>
</feature>
<evidence type="ECO:0000256" key="2">
    <source>
        <dbReference type="SAM" id="Phobius"/>
    </source>
</evidence>
<gene>
    <name evidence="3" type="ORF">EV385_5073</name>
</gene>
<keyword evidence="2" id="KW-0812">Transmembrane</keyword>
<accession>A0A4Q7ZQW6</accession>